<reference evidence="2" key="2">
    <citation type="journal article" date="2023" name="Biology">
        <title>Prokaryotic Life Associated with Coal-Fire Gas Vents Revealed by Metagenomics.</title>
        <authorList>
            <person name="Kadnikov V.V."/>
            <person name="Mardanov A.V."/>
            <person name="Beletsky A.V."/>
            <person name="Karnachuk O.V."/>
            <person name="Ravin N.V."/>
        </authorList>
    </citation>
    <scope>NUCLEOTIDE SEQUENCE</scope>
    <source>
        <strain evidence="2">Bu02</strain>
    </source>
</reference>
<evidence type="ECO:0000256" key="1">
    <source>
        <dbReference type="SAM" id="Phobius"/>
    </source>
</evidence>
<feature type="transmembrane region" description="Helical" evidence="1">
    <location>
        <begin position="37"/>
        <end position="55"/>
    </location>
</feature>
<organism evidence="2">
    <name type="scientific">Candidatus Fermentithermobacillus carboniphilus</name>
    <dbReference type="NCBI Taxonomy" id="3085328"/>
    <lineage>
        <taxon>Bacteria</taxon>
        <taxon>Bacillati</taxon>
        <taxon>Bacillota</taxon>
        <taxon>Candidatus Fermentithermobacillia</taxon>
        <taxon>Candidatus Fermentithermobacillales</taxon>
        <taxon>Candidatus Fermentithermobacillaceae</taxon>
        <taxon>Candidatus Fermentithermobacillus</taxon>
    </lineage>
</organism>
<feature type="transmembrane region" description="Helical" evidence="1">
    <location>
        <begin position="7"/>
        <end position="25"/>
    </location>
</feature>
<keyword evidence="1" id="KW-0472">Membrane</keyword>
<dbReference type="KEGG" id="fcz:IMF26_09845"/>
<name>A0AAT9LCB5_9FIRM</name>
<protein>
    <submittedName>
        <fullName evidence="2">Uncharacterized protein</fullName>
    </submittedName>
</protein>
<feature type="transmembrane region" description="Helical" evidence="1">
    <location>
        <begin position="175"/>
        <end position="195"/>
    </location>
</feature>
<evidence type="ECO:0000313" key="2">
    <source>
        <dbReference type="EMBL" id="QUL98312.1"/>
    </source>
</evidence>
<keyword evidence="1" id="KW-1133">Transmembrane helix</keyword>
<feature type="transmembrane region" description="Helical" evidence="1">
    <location>
        <begin position="67"/>
        <end position="85"/>
    </location>
</feature>
<keyword evidence="1" id="KW-0812">Transmembrane</keyword>
<dbReference type="AlphaFoldDB" id="A0AAT9LCB5"/>
<reference evidence="2" key="1">
    <citation type="submission" date="2020-10" db="EMBL/GenBank/DDBJ databases">
        <authorList>
            <person name="Kadnikov V."/>
            <person name="Beletsky A.V."/>
            <person name="Mardanov A.V."/>
            <person name="Karnachuk O.V."/>
            <person name="Ravin N.V."/>
        </authorList>
    </citation>
    <scope>NUCLEOTIDE SEQUENCE</scope>
    <source>
        <strain evidence="2">Bu02</strain>
    </source>
</reference>
<proteinExistence type="predicted"/>
<accession>A0AAT9LCB5</accession>
<dbReference type="EMBL" id="CP062796">
    <property type="protein sequence ID" value="QUL98312.1"/>
    <property type="molecule type" value="Genomic_DNA"/>
</dbReference>
<feature type="transmembrane region" description="Helical" evidence="1">
    <location>
        <begin position="136"/>
        <end position="155"/>
    </location>
</feature>
<gene>
    <name evidence="2" type="ORF">IMF26_09845</name>
</gene>
<sequence>MGGLPKTVELTIGAIGTLAVFSFLYKENLAYRYMEHIYIGLAAAHGAVLTFHNQLKPLFLKQIGAQGQYSLLIPVAMGLLLYLRYGPKEWVWISRLPMAFWVGYNAGYTLAYDPKVLLGQITGTFLKFSAKTVGESINNILFVLICVFTLVYFMFTLKREGQVMKGISAFTRYAFMVALGVGFSNGIMARVSLFLGRVQFLLGDWLGLVK</sequence>